<dbReference type="PANTHER" id="PTHR24075">
    <property type="entry name" value="SEC63 DOMAIN-CONTAINING"/>
    <property type="match status" value="1"/>
</dbReference>
<keyword evidence="6" id="KW-0472">Membrane</keyword>
<dbReference type="SUPFAM" id="SSF49899">
    <property type="entry name" value="Concanavalin A-like lectins/glucanases"/>
    <property type="match status" value="1"/>
</dbReference>
<feature type="domain" description="B30.2/SPRY" evidence="9">
    <location>
        <begin position="25"/>
        <end position="241"/>
    </location>
</feature>
<dbReference type="SUPFAM" id="SSF158702">
    <property type="entry name" value="Sec63 N-terminal domain-like"/>
    <property type="match status" value="1"/>
</dbReference>
<dbReference type="Gene3D" id="2.60.120.920">
    <property type="match status" value="1"/>
</dbReference>
<evidence type="ECO:0000259" key="9">
    <source>
        <dbReference type="PROSITE" id="PS50188"/>
    </source>
</evidence>
<dbReference type="AlphaFoldDB" id="A0A9P1DV07"/>
<dbReference type="InterPro" id="IPR001870">
    <property type="entry name" value="B30.2/SPRY"/>
</dbReference>
<keyword evidence="7" id="KW-0143">Chaperone</keyword>
<evidence type="ECO:0000313" key="13">
    <source>
        <dbReference type="Proteomes" id="UP001152797"/>
    </source>
</evidence>
<evidence type="ECO:0000313" key="10">
    <source>
        <dbReference type="EMBL" id="CAI4015991.1"/>
    </source>
</evidence>
<gene>
    <name evidence="10" type="ORF">C1SCF055_LOCUS40775</name>
</gene>
<reference evidence="10" key="1">
    <citation type="submission" date="2022-10" db="EMBL/GenBank/DDBJ databases">
        <authorList>
            <person name="Chen Y."/>
            <person name="Dougan E. K."/>
            <person name="Chan C."/>
            <person name="Rhodes N."/>
            <person name="Thang M."/>
        </authorList>
    </citation>
    <scope>NUCLEOTIDE SEQUENCE</scope>
</reference>
<dbReference type="GO" id="GO:0003723">
    <property type="term" value="F:RNA binding"/>
    <property type="evidence" value="ECO:0007669"/>
    <property type="project" value="TreeGrafter"/>
</dbReference>
<accession>A0A9P1DV07</accession>
<evidence type="ECO:0000256" key="7">
    <source>
        <dbReference type="ARBA" id="ARBA00023186"/>
    </source>
</evidence>
<dbReference type="EMBL" id="CAMXCT010006561">
    <property type="protein sequence ID" value="CAI4015991.1"/>
    <property type="molecule type" value="Genomic_DNA"/>
</dbReference>
<keyword evidence="4" id="KW-0256">Endoplasmic reticulum</keyword>
<proteinExistence type="predicted"/>
<name>A0A9P1DV07_9DINO</name>
<dbReference type="SMART" id="SM00973">
    <property type="entry name" value="Sec63"/>
    <property type="match status" value="1"/>
</dbReference>
<evidence type="ECO:0000313" key="12">
    <source>
        <dbReference type="EMBL" id="CAL4803303.1"/>
    </source>
</evidence>
<evidence type="ECO:0000256" key="2">
    <source>
        <dbReference type="ARBA" id="ARBA00004240"/>
    </source>
</evidence>
<evidence type="ECO:0000313" key="11">
    <source>
        <dbReference type="EMBL" id="CAL1169366.1"/>
    </source>
</evidence>
<dbReference type="InterPro" id="IPR043136">
    <property type="entry name" value="B30.2/SPRY_sf"/>
</dbReference>
<feature type="compositionally biased region" description="Acidic residues" evidence="8">
    <location>
        <begin position="595"/>
        <end position="605"/>
    </location>
</feature>
<dbReference type="InterPro" id="IPR013320">
    <property type="entry name" value="ConA-like_dom_sf"/>
</dbReference>
<reference evidence="11" key="2">
    <citation type="submission" date="2024-04" db="EMBL/GenBank/DDBJ databases">
        <authorList>
            <person name="Chen Y."/>
            <person name="Shah S."/>
            <person name="Dougan E. K."/>
            <person name="Thang M."/>
            <person name="Chan C."/>
        </authorList>
    </citation>
    <scope>NUCLEOTIDE SEQUENCE [LARGE SCALE GENOMIC DNA]</scope>
</reference>
<evidence type="ECO:0000256" key="5">
    <source>
        <dbReference type="ARBA" id="ARBA00022989"/>
    </source>
</evidence>
<dbReference type="SUPFAM" id="SSF81296">
    <property type="entry name" value="E set domains"/>
    <property type="match status" value="1"/>
</dbReference>
<comment type="caution">
    <text evidence="10">The sequence shown here is derived from an EMBL/GenBank/DDBJ whole genome shotgun (WGS) entry which is preliminary data.</text>
</comment>
<dbReference type="Gene3D" id="2.60.40.150">
    <property type="entry name" value="C2 domain"/>
    <property type="match status" value="1"/>
</dbReference>
<keyword evidence="3" id="KW-0812">Transmembrane</keyword>
<keyword evidence="13" id="KW-1185">Reference proteome</keyword>
<keyword evidence="5" id="KW-1133">Transmembrane helix</keyword>
<dbReference type="OrthoDB" id="1734229at2759"/>
<dbReference type="GO" id="GO:0006620">
    <property type="term" value="P:post-translational protein targeting to endoplasmic reticulum membrane"/>
    <property type="evidence" value="ECO:0007669"/>
    <property type="project" value="TreeGrafter"/>
</dbReference>
<feature type="region of interest" description="Disordered" evidence="8">
    <location>
        <begin position="262"/>
        <end position="286"/>
    </location>
</feature>
<organism evidence="10">
    <name type="scientific">Cladocopium goreaui</name>
    <dbReference type="NCBI Taxonomy" id="2562237"/>
    <lineage>
        <taxon>Eukaryota</taxon>
        <taxon>Sar</taxon>
        <taxon>Alveolata</taxon>
        <taxon>Dinophyceae</taxon>
        <taxon>Suessiales</taxon>
        <taxon>Symbiodiniaceae</taxon>
        <taxon>Cladocopium</taxon>
    </lineage>
</organism>
<dbReference type="Proteomes" id="UP001152797">
    <property type="component" value="Unassembled WGS sequence"/>
</dbReference>
<feature type="region of interest" description="Disordered" evidence="8">
    <location>
        <begin position="593"/>
        <end position="623"/>
    </location>
</feature>
<dbReference type="Gene3D" id="1.10.3380.10">
    <property type="entry name" value="Sec63 N-terminal domain-like domain"/>
    <property type="match status" value="1"/>
</dbReference>
<dbReference type="PANTHER" id="PTHR24075:SF0">
    <property type="entry name" value="TRANSLOCATION PROTEIN SEC63 HOMOLOG"/>
    <property type="match status" value="1"/>
</dbReference>
<dbReference type="GO" id="GO:0031207">
    <property type="term" value="C:Sec62/Sec63 complex"/>
    <property type="evidence" value="ECO:0007669"/>
    <property type="project" value="TreeGrafter"/>
</dbReference>
<dbReference type="GO" id="GO:0008320">
    <property type="term" value="F:protein transmembrane transporter activity"/>
    <property type="evidence" value="ECO:0007669"/>
    <property type="project" value="TreeGrafter"/>
</dbReference>
<dbReference type="InterPro" id="IPR014756">
    <property type="entry name" value="Ig_E-set"/>
</dbReference>
<dbReference type="EMBL" id="CAMXCT030006561">
    <property type="protein sequence ID" value="CAL4803303.1"/>
    <property type="molecule type" value="Genomic_DNA"/>
</dbReference>
<dbReference type="InterPro" id="IPR035892">
    <property type="entry name" value="C2_domain_sf"/>
</dbReference>
<protein>
    <submittedName>
        <fullName evidence="12">B30.2/SPRY domain-containing protein</fullName>
    </submittedName>
</protein>
<dbReference type="PROSITE" id="PS50188">
    <property type="entry name" value="B302_SPRY"/>
    <property type="match status" value="1"/>
</dbReference>
<evidence type="ECO:0000256" key="3">
    <source>
        <dbReference type="ARBA" id="ARBA00022692"/>
    </source>
</evidence>
<sequence length="623" mass="69338">MEPPTKKARTDEGEPLEVAEGAQPAAVGLISTEPVLEPEELEFDDTSTGPKVKDKATFYVEDTTMNVLSSKYNTLMPLTDGGLQYLLAGARANLGVKTGRYMFEIRFLEVMAPLEDPNARAQVPQPRSQLRIGFASVKSNLFLGHSEHAIGFDNEGFLLHGKGRSQVSQKFSTGDVVAVVLNLNSASPNAHTISLFKNGKRASQPQALPEILKDKALYPILTFKNALATVTLHYNFGPHTMAPLPFKCRSINEVLQPDVSKKKEHTAHSEGQYEVWPPNGPPQKAEDVQTKIFPRSVLAPAEPRIPCPFSDPLIRRCSALLWAHLRRLHAHMAPSVQAELTNRLVHASKLGRAMISIASHGEGDRSGYLEVVRNCIMLQRCLVQAMDFNDSPLLQLPHVRSVPKGAPSFSEVLKSPEQSLLKRLGNFTEQQVLDIQCFCQHLPMVELSYSVEVNDEAEMAEGDMATLKVTFTRTNLSDSESAGPVHALFFPVVKHEEWWLLVYDKRGRRMIAADLVLGTGRVCKSSVNFIVPRPGDFEWSVIAMCDSYAGLDVTLDVHFRGKKKSEVDRSIFIHPEDAEIRSFFEELMMGLDQDHESDSEDEEDDSARQQQMHLGGKSWCKSE</sequence>
<feature type="compositionally biased region" description="Basic and acidic residues" evidence="8">
    <location>
        <begin position="1"/>
        <end position="12"/>
    </location>
</feature>
<dbReference type="InterPro" id="IPR004179">
    <property type="entry name" value="Sec63-dom"/>
</dbReference>
<dbReference type="Pfam" id="PF02889">
    <property type="entry name" value="Sec63"/>
    <property type="match status" value="1"/>
</dbReference>
<feature type="region of interest" description="Disordered" evidence="8">
    <location>
        <begin position="1"/>
        <end position="24"/>
    </location>
</feature>
<evidence type="ECO:0000256" key="1">
    <source>
        <dbReference type="ARBA" id="ARBA00004141"/>
    </source>
</evidence>
<dbReference type="EMBL" id="CAMXCT020006561">
    <property type="protein sequence ID" value="CAL1169366.1"/>
    <property type="molecule type" value="Genomic_DNA"/>
</dbReference>
<comment type="subcellular location">
    <subcellularLocation>
        <location evidence="2">Endoplasmic reticulum</location>
    </subcellularLocation>
    <subcellularLocation>
        <location evidence="1">Membrane</location>
        <topology evidence="1">Multi-pass membrane protein</topology>
    </subcellularLocation>
</comment>
<evidence type="ECO:0000256" key="8">
    <source>
        <dbReference type="SAM" id="MobiDB-lite"/>
    </source>
</evidence>
<evidence type="ECO:0000256" key="4">
    <source>
        <dbReference type="ARBA" id="ARBA00022824"/>
    </source>
</evidence>
<dbReference type="GO" id="GO:0006614">
    <property type="term" value="P:SRP-dependent cotranslational protein targeting to membrane"/>
    <property type="evidence" value="ECO:0007669"/>
    <property type="project" value="TreeGrafter"/>
</dbReference>
<evidence type="ECO:0000256" key="6">
    <source>
        <dbReference type="ARBA" id="ARBA00023136"/>
    </source>
</evidence>